<evidence type="ECO:0000256" key="2">
    <source>
        <dbReference type="ARBA" id="ARBA00022448"/>
    </source>
</evidence>
<dbReference type="EMBL" id="CP009621">
    <property type="protein sequence ID" value="AKD02538.1"/>
    <property type="molecule type" value="Genomic_DNA"/>
</dbReference>
<keyword evidence="6" id="KW-0472">Membrane</keyword>
<protein>
    <submittedName>
        <fullName evidence="9">TonB-dependent receptor</fullName>
    </submittedName>
</protein>
<evidence type="ECO:0000313" key="9">
    <source>
        <dbReference type="EMBL" id="AKD02538.1"/>
    </source>
</evidence>
<dbReference type="Pfam" id="PF07715">
    <property type="entry name" value="Plug"/>
    <property type="match status" value="1"/>
</dbReference>
<dbReference type="PANTHER" id="PTHR30069">
    <property type="entry name" value="TONB-DEPENDENT OUTER MEMBRANE RECEPTOR"/>
    <property type="match status" value="1"/>
</dbReference>
<evidence type="ECO:0000256" key="7">
    <source>
        <dbReference type="ARBA" id="ARBA00023237"/>
    </source>
</evidence>
<evidence type="ECO:0000313" key="10">
    <source>
        <dbReference type="Proteomes" id="UP000033109"/>
    </source>
</evidence>
<evidence type="ECO:0000256" key="5">
    <source>
        <dbReference type="ARBA" id="ARBA00022729"/>
    </source>
</evidence>
<comment type="subcellular location">
    <subcellularLocation>
        <location evidence="1">Cell outer membrane</location>
        <topology evidence="1">Multi-pass membrane protein</topology>
    </subcellularLocation>
</comment>
<dbReference type="Proteomes" id="UP000033109">
    <property type="component" value="Chromosome"/>
</dbReference>
<dbReference type="GO" id="GO:0044718">
    <property type="term" value="P:siderophore transmembrane transport"/>
    <property type="evidence" value="ECO:0007669"/>
    <property type="project" value="TreeGrafter"/>
</dbReference>
<keyword evidence="3" id="KW-1134">Transmembrane beta strand</keyword>
<keyword evidence="9" id="KW-0675">Receptor</keyword>
<dbReference type="Gene3D" id="2.60.40.1120">
    <property type="entry name" value="Carboxypeptidase-like, regulatory domain"/>
    <property type="match status" value="1"/>
</dbReference>
<evidence type="ECO:0000259" key="8">
    <source>
        <dbReference type="Pfam" id="PF07715"/>
    </source>
</evidence>
<dbReference type="KEGG" id="pko:PKOR_04595"/>
<dbReference type="SUPFAM" id="SSF49464">
    <property type="entry name" value="Carboxypeptidase regulatory domain-like"/>
    <property type="match status" value="1"/>
</dbReference>
<dbReference type="SUPFAM" id="SSF56935">
    <property type="entry name" value="Porins"/>
    <property type="match status" value="1"/>
</dbReference>
<proteinExistence type="predicted"/>
<dbReference type="InterPro" id="IPR039426">
    <property type="entry name" value="TonB-dep_rcpt-like"/>
</dbReference>
<dbReference type="GO" id="GO:0009279">
    <property type="term" value="C:cell outer membrane"/>
    <property type="evidence" value="ECO:0007669"/>
    <property type="project" value="UniProtKB-SubCell"/>
</dbReference>
<dbReference type="InterPro" id="IPR037066">
    <property type="entry name" value="Plug_dom_sf"/>
</dbReference>
<sequence>MLSKILHTFLIVLLLVMPVLAQQTEIRQYKLSGIVTDASGERLEGAFVVFSPGGKGVLANKQGRFSIKLEKGTYEVVCQYVGMAPLKETIVLDGGNKEVVLMLGERSVSLKQVEITTNSIIDINSVRMGSSYMDQKLLTRMPTLLGEPDVVRAVSALPGVVNAGEGTSGFFVRGGSADQNLILMDGAPLFNSTHLFGFFSVYNPDILKSFTLHRSGISATYGGRISSILDVSLRDGNNEKMRYEAGITPVTAKVSMDGPLSEKVTMLLAFRGAYPDYLLKLFPSENIKNSSGYFYDGNVKLKCTINKNNSLSFSGYHSADGFKFPYDTTYSWTNTLGTLQWNHLFSNNFTSTATLVKSIYKNTVEGIATGEEFQLNSGIDLTQLRLNFGYFGKESHQIDFGGEASLYSIQPGDLVPHGTSSFNRRTLNEDRGYELSSFINDEVKLNDRLSVSVGLRYTHYTKVGPADIYMYSEGEPRSIKSIVDTLHVSSGGVVQSYQGLEPRASLKYSVSENAAVKVGANRTRQYIQLISNTAAITPVDVWKLSNKYIQPQIADQIALGYFYLQPDHVYEYSWEVYYKKLYNQIDYKDGAVLLLNPTLDADLLFGDGYAYGSEWLLKKNQGRLTGWVSMTYSRSFRKIVGETEEETINDGEAYPSNYDKPVNLNVFANYKAWPKWTVSANFTYTTGRPITGADSWYRYYNQIFANYVGRNQSRMPDYHRLDLSFNREPIIKEKAEYTWGISIYNLYGRKNAYSTLYQHYYGAPPGAFKLSVIGAPIPSVNFNAKF</sequence>
<keyword evidence="7" id="KW-0998">Cell outer membrane</keyword>
<dbReference type="Gene3D" id="2.40.170.20">
    <property type="entry name" value="TonB-dependent receptor, beta-barrel domain"/>
    <property type="match status" value="1"/>
</dbReference>
<dbReference type="Gene3D" id="2.170.130.10">
    <property type="entry name" value="TonB-dependent receptor, plug domain"/>
    <property type="match status" value="1"/>
</dbReference>
<dbReference type="Pfam" id="PF13715">
    <property type="entry name" value="CarbopepD_reg_2"/>
    <property type="match status" value="1"/>
</dbReference>
<accession>A0A0E3ZCM5</accession>
<dbReference type="STRING" id="400092.PKOR_04595"/>
<reference evidence="9 10" key="1">
    <citation type="journal article" date="2015" name="Sci. Rep.">
        <title>Unraveling adaptation of Pontibacter korlensis to radiation and infertility in desert through complete genome and comparative transcriptomic analysis.</title>
        <authorList>
            <person name="Dai J."/>
            <person name="Dai W."/>
            <person name="Qiu C."/>
            <person name="Yang Z."/>
            <person name="Zhang Y."/>
            <person name="Zhou M."/>
            <person name="Zhang L."/>
            <person name="Fang C."/>
            <person name="Gao Q."/>
            <person name="Yang Q."/>
            <person name="Li X."/>
            <person name="Wang Z."/>
            <person name="Wang Z."/>
            <person name="Jia Z."/>
            <person name="Chen X."/>
        </authorList>
    </citation>
    <scope>NUCLEOTIDE SEQUENCE [LARGE SCALE GENOMIC DNA]</scope>
    <source>
        <strain evidence="9 10">X14-1T</strain>
    </source>
</reference>
<evidence type="ECO:0000256" key="1">
    <source>
        <dbReference type="ARBA" id="ARBA00004571"/>
    </source>
</evidence>
<dbReference type="InterPro" id="IPR012910">
    <property type="entry name" value="Plug_dom"/>
</dbReference>
<organism evidence="9 10">
    <name type="scientific">Pontibacter korlensis</name>
    <dbReference type="NCBI Taxonomy" id="400092"/>
    <lineage>
        <taxon>Bacteria</taxon>
        <taxon>Pseudomonadati</taxon>
        <taxon>Bacteroidota</taxon>
        <taxon>Cytophagia</taxon>
        <taxon>Cytophagales</taxon>
        <taxon>Hymenobacteraceae</taxon>
        <taxon>Pontibacter</taxon>
    </lineage>
</organism>
<keyword evidence="2" id="KW-0813">Transport</keyword>
<name>A0A0E3ZCM5_9BACT</name>
<gene>
    <name evidence="9" type="ORF">PKOR_04595</name>
</gene>
<dbReference type="AlphaFoldDB" id="A0A0E3ZCM5"/>
<keyword evidence="10" id="KW-1185">Reference proteome</keyword>
<dbReference type="PATRIC" id="fig|400092.3.peg.1026"/>
<dbReference type="InterPro" id="IPR036942">
    <property type="entry name" value="Beta-barrel_TonB_sf"/>
</dbReference>
<evidence type="ECO:0000256" key="3">
    <source>
        <dbReference type="ARBA" id="ARBA00022452"/>
    </source>
</evidence>
<dbReference type="HOGENOM" id="CLU_016599_0_0_10"/>
<dbReference type="PANTHER" id="PTHR30069:SF29">
    <property type="entry name" value="HEMOGLOBIN AND HEMOGLOBIN-HAPTOGLOBIN-BINDING PROTEIN 1-RELATED"/>
    <property type="match status" value="1"/>
</dbReference>
<dbReference type="RefSeq" id="WP_084694726.1">
    <property type="nucleotide sequence ID" value="NZ_CP009621.1"/>
</dbReference>
<feature type="domain" description="TonB-dependent receptor plug" evidence="8">
    <location>
        <begin position="149"/>
        <end position="224"/>
    </location>
</feature>
<evidence type="ECO:0000256" key="6">
    <source>
        <dbReference type="ARBA" id="ARBA00023136"/>
    </source>
</evidence>
<dbReference type="GO" id="GO:0015344">
    <property type="term" value="F:siderophore uptake transmembrane transporter activity"/>
    <property type="evidence" value="ECO:0007669"/>
    <property type="project" value="TreeGrafter"/>
</dbReference>
<keyword evidence="5" id="KW-0732">Signal</keyword>
<dbReference type="InterPro" id="IPR008969">
    <property type="entry name" value="CarboxyPept-like_regulatory"/>
</dbReference>
<evidence type="ECO:0000256" key="4">
    <source>
        <dbReference type="ARBA" id="ARBA00022692"/>
    </source>
</evidence>
<keyword evidence="4" id="KW-0812">Transmembrane</keyword>